<dbReference type="EC" id="2.3.2.27" evidence="8"/>
<keyword evidence="8" id="KW-0012">Acyltransferase</keyword>
<organism evidence="8 9">
    <name type="scientific">Mytilus coruscus</name>
    <name type="common">Sea mussel</name>
    <dbReference type="NCBI Taxonomy" id="42192"/>
    <lineage>
        <taxon>Eukaryota</taxon>
        <taxon>Metazoa</taxon>
        <taxon>Spiralia</taxon>
        <taxon>Lophotrochozoa</taxon>
        <taxon>Mollusca</taxon>
        <taxon>Bivalvia</taxon>
        <taxon>Autobranchia</taxon>
        <taxon>Pteriomorphia</taxon>
        <taxon>Mytilida</taxon>
        <taxon>Mytiloidea</taxon>
        <taxon>Mytilidae</taxon>
        <taxon>Mytilinae</taxon>
        <taxon>Mytilus</taxon>
    </lineage>
</organism>
<evidence type="ECO:0000313" key="8">
    <source>
        <dbReference type="EMBL" id="CAC5379190.1"/>
    </source>
</evidence>
<dbReference type="Gene3D" id="3.30.160.60">
    <property type="entry name" value="Classic Zinc Finger"/>
    <property type="match status" value="1"/>
</dbReference>
<evidence type="ECO:0000259" key="7">
    <source>
        <dbReference type="PROSITE" id="PS50119"/>
    </source>
</evidence>
<gene>
    <name evidence="8" type="ORF">MCOR_15282</name>
</gene>
<feature type="domain" description="B box-type" evidence="7">
    <location>
        <begin position="97"/>
        <end position="147"/>
    </location>
</feature>
<dbReference type="PANTHER" id="PTHR25462:SF296">
    <property type="entry name" value="MEIOTIC P26, ISOFORM F"/>
    <property type="match status" value="1"/>
</dbReference>
<evidence type="ECO:0000256" key="3">
    <source>
        <dbReference type="ARBA" id="ARBA00022771"/>
    </source>
</evidence>
<dbReference type="Pfam" id="PF13445">
    <property type="entry name" value="zf-RING_UBOX"/>
    <property type="match status" value="1"/>
</dbReference>
<dbReference type="Gene3D" id="3.30.40.10">
    <property type="entry name" value="Zinc/RING finger domain, C3HC4 (zinc finger)"/>
    <property type="match status" value="1"/>
</dbReference>
<dbReference type="EMBL" id="CACVKT020002649">
    <property type="protein sequence ID" value="CAC5379190.1"/>
    <property type="molecule type" value="Genomic_DNA"/>
</dbReference>
<keyword evidence="8" id="KW-0808">Transferase</keyword>
<evidence type="ECO:0000256" key="2">
    <source>
        <dbReference type="ARBA" id="ARBA00022723"/>
    </source>
</evidence>
<evidence type="ECO:0000313" key="9">
    <source>
        <dbReference type="Proteomes" id="UP000507470"/>
    </source>
</evidence>
<keyword evidence="4" id="KW-0862">Zinc</keyword>
<dbReference type="InterPro" id="IPR000315">
    <property type="entry name" value="Znf_B-box"/>
</dbReference>
<evidence type="ECO:0000256" key="1">
    <source>
        <dbReference type="ARBA" id="ARBA00022553"/>
    </source>
</evidence>
<dbReference type="PROSITE" id="PS50089">
    <property type="entry name" value="ZF_RING_2"/>
    <property type="match status" value="1"/>
</dbReference>
<name>A0A6J8B781_MYTCO</name>
<keyword evidence="2" id="KW-0479">Metal-binding</keyword>
<dbReference type="PROSITE" id="PS50119">
    <property type="entry name" value="ZF_BBOX"/>
    <property type="match status" value="2"/>
</dbReference>
<dbReference type="InterPro" id="IPR011042">
    <property type="entry name" value="6-blade_b-propeller_TolB-like"/>
</dbReference>
<dbReference type="SUPFAM" id="SSF101898">
    <property type="entry name" value="NHL repeat"/>
    <property type="match status" value="1"/>
</dbReference>
<reference evidence="8 9" key="1">
    <citation type="submission" date="2020-06" db="EMBL/GenBank/DDBJ databases">
        <authorList>
            <person name="Li R."/>
            <person name="Bekaert M."/>
        </authorList>
    </citation>
    <scope>NUCLEOTIDE SEQUENCE [LARGE SCALE GENOMIC DNA]</scope>
    <source>
        <strain evidence="9">wild</strain>
    </source>
</reference>
<dbReference type="Gene3D" id="2.120.10.30">
    <property type="entry name" value="TolB, C-terminal domain"/>
    <property type="match status" value="1"/>
</dbReference>
<dbReference type="PANTHER" id="PTHR25462">
    <property type="entry name" value="BONUS, ISOFORM C-RELATED"/>
    <property type="match status" value="1"/>
</dbReference>
<sequence>MALSNIVLENLTNCPICNEKFNLPRFLPCYHTYCQHCLKDYIESEIEKYGKSLSKIKCVVCQSVFPLIPDTEPEKYVAELPMDNLALSIIKRKEVGDSENICYPCKRIDITSPAVCYCSKCVEFLCKDCEKYHKTNKSTSNHLLVSIAKIVKETDLLKHAPPVICPEHRESEMAMYCFSHEVVCCSSCVSEHHSQCKTVATVEHAVARFKEKRMFEAFNKNLQKSKLKYEEEIKKGTEHLGQLDHSASFICAEIEEMRKMINKHFDDLEVSAKKQLVSIKNEQTDELEDKIDEFRMRSLMLEDSEQVLKAFVQNASPGLLLFEMKRLKNQHMECEKFIHQSKTLLAKRLLDFEPDKNVAFITSSLKHMGKVFVKGVFDVTRDVPKNTMTLKTKRKNARITGISSFPDGRIVVTDENNCTLTLFDGEGKEVNELVLLGKPWDVATLDRHRCVITMRGLNVLQYVNVNDMTLLRQIAIDDGCWGVSVYGEELVIGFDNKVEIFDFGGRSEHVIPCLGSDYYVTIDNLGRFYHKHHGNTLHCRHVSGKFAFSYYNAELVNLTGITIDNDGNIYVAGFHSNNVHQLTPDGSLMRIILSGIDGIYQPLKLHFSKDFSKLLVANNNGSSVAVYSFTNIS</sequence>
<feature type="domain" description="RING-type" evidence="6">
    <location>
        <begin position="14"/>
        <end position="62"/>
    </location>
</feature>
<dbReference type="InterPro" id="IPR047153">
    <property type="entry name" value="TRIM45/56/19-like"/>
</dbReference>
<dbReference type="SUPFAM" id="SSF57845">
    <property type="entry name" value="B-box zinc-binding domain"/>
    <property type="match status" value="1"/>
</dbReference>
<proteinExistence type="predicted"/>
<keyword evidence="3 5" id="KW-0863">Zinc-finger</keyword>
<keyword evidence="9" id="KW-1185">Reference proteome</keyword>
<dbReference type="GO" id="GO:0061630">
    <property type="term" value="F:ubiquitin protein ligase activity"/>
    <property type="evidence" value="ECO:0007669"/>
    <property type="project" value="UniProtKB-EC"/>
</dbReference>
<dbReference type="PROSITE" id="PS00518">
    <property type="entry name" value="ZF_RING_1"/>
    <property type="match status" value="1"/>
</dbReference>
<evidence type="ECO:0000259" key="6">
    <source>
        <dbReference type="PROSITE" id="PS50089"/>
    </source>
</evidence>
<dbReference type="GO" id="GO:0008270">
    <property type="term" value="F:zinc ion binding"/>
    <property type="evidence" value="ECO:0007669"/>
    <property type="project" value="UniProtKB-KW"/>
</dbReference>
<feature type="domain" description="B box-type" evidence="7">
    <location>
        <begin position="160"/>
        <end position="209"/>
    </location>
</feature>
<evidence type="ECO:0000256" key="4">
    <source>
        <dbReference type="ARBA" id="ARBA00022833"/>
    </source>
</evidence>
<keyword evidence="1" id="KW-0597">Phosphoprotein</keyword>
<dbReference type="SUPFAM" id="SSF57850">
    <property type="entry name" value="RING/U-box"/>
    <property type="match status" value="1"/>
</dbReference>
<dbReference type="OrthoDB" id="6050806at2759"/>
<accession>A0A6J8B781</accession>
<protein>
    <submittedName>
        <fullName evidence="8">TRIM56</fullName>
        <ecNumber evidence="8">2.3.2.27</ecNumber>
    </submittedName>
</protein>
<dbReference type="InterPro" id="IPR013083">
    <property type="entry name" value="Znf_RING/FYVE/PHD"/>
</dbReference>
<dbReference type="InterPro" id="IPR017907">
    <property type="entry name" value="Znf_RING_CS"/>
</dbReference>
<dbReference type="SMART" id="SM00184">
    <property type="entry name" value="RING"/>
    <property type="match status" value="1"/>
</dbReference>
<dbReference type="InterPro" id="IPR001841">
    <property type="entry name" value="Znf_RING"/>
</dbReference>
<dbReference type="InterPro" id="IPR027370">
    <property type="entry name" value="Znf-RING_euk"/>
</dbReference>
<dbReference type="Proteomes" id="UP000507470">
    <property type="component" value="Unassembled WGS sequence"/>
</dbReference>
<evidence type="ECO:0000256" key="5">
    <source>
        <dbReference type="PROSITE-ProRule" id="PRU00024"/>
    </source>
</evidence>
<dbReference type="AlphaFoldDB" id="A0A6J8B781"/>